<sequence>MADPALIACLYPSAEGQTGMENALRTIHRNPSRRIEPLRQDYNREPTSEPRDDDGAELPDNEDEDEDAFVNGRDYSFGLRLGFDDERKSALGILIGTSPHCDIVVPKRDGLAGVAPYHCCITFDEQRRLILKDLQNPEDQRRPRRNPAFVPGTAVTYNDKGGQKRCILTWIIAGHRVIEQHQPVIVAIHDNVKFEIVVAPRDMDSLSYQENLNGAQFPNELQAPIKDAILLDNGEVGWGGFAVVSRVWNVSTGHEYASKVPLKRRDWGFLQREINVLKGIRHEHIVNCIPEFSTTEPVARLVLEYVPLGTLEDQHDKNPISVEEAFDVLCQGTSALRYLHEREVPIAHRDIKPSNILVQSRLPLHIKLSDFGLSRANPSYLRTYCGTPRYTAPEIFARENYDAGVDIWSLGVVVLQYAHGLPNPRLCGFDGVAWTKNLVQVVEAEARALRCPLLTFLSTAMLVRDRHERYSAHRCWNMVQQLDPSDFSCSIPTWISQPQDPHPQQAFGAPVTAPDPTQLVSPAGRSPTVTTVINPHSRRFDAPSPSPLVSVRRMNLSRVSKPAKAENKSARRRERGGDAVEELAYFYDKFSSPLHQLYVGSSLAQATNEGDVVLRRQLETAADGAAGYTTGPRSGTPEVSEGSVEKRVYLLGDMMRKDGVEVVVEHVETAPLG</sequence>
<dbReference type="AlphaFoldDB" id="A0AAN6RV35"/>
<comment type="similarity">
    <text evidence="1">Belongs to the protein kinase superfamily. CAMK Ser/Thr protein kinase family. CHEK2 subfamily.</text>
</comment>
<protein>
    <submittedName>
        <fullName evidence="7">CAMK family protein kinase</fullName>
    </submittedName>
</protein>
<feature type="region of interest" description="Disordered" evidence="5">
    <location>
        <begin position="557"/>
        <end position="576"/>
    </location>
</feature>
<dbReference type="Pfam" id="PF00498">
    <property type="entry name" value="FHA"/>
    <property type="match status" value="1"/>
</dbReference>
<evidence type="ECO:0000259" key="6">
    <source>
        <dbReference type="PROSITE" id="PS50011"/>
    </source>
</evidence>
<evidence type="ECO:0000313" key="8">
    <source>
        <dbReference type="Proteomes" id="UP001303889"/>
    </source>
</evidence>
<dbReference type="Proteomes" id="UP001303889">
    <property type="component" value="Unassembled WGS sequence"/>
</dbReference>
<dbReference type="SUPFAM" id="SSF49879">
    <property type="entry name" value="SMAD/FHA domain"/>
    <property type="match status" value="1"/>
</dbReference>
<evidence type="ECO:0000256" key="1">
    <source>
        <dbReference type="ARBA" id="ARBA00005575"/>
    </source>
</evidence>
<dbReference type="Pfam" id="PF00069">
    <property type="entry name" value="Pkinase"/>
    <property type="match status" value="1"/>
</dbReference>
<dbReference type="InterPro" id="IPR000719">
    <property type="entry name" value="Prot_kinase_dom"/>
</dbReference>
<comment type="caution">
    <text evidence="7">The sequence shown here is derived from an EMBL/GenBank/DDBJ whole genome shotgun (WGS) entry which is preliminary data.</text>
</comment>
<organism evidence="7 8">
    <name type="scientific">Staphylotrichum tortipilum</name>
    <dbReference type="NCBI Taxonomy" id="2831512"/>
    <lineage>
        <taxon>Eukaryota</taxon>
        <taxon>Fungi</taxon>
        <taxon>Dikarya</taxon>
        <taxon>Ascomycota</taxon>
        <taxon>Pezizomycotina</taxon>
        <taxon>Sordariomycetes</taxon>
        <taxon>Sordariomycetidae</taxon>
        <taxon>Sordariales</taxon>
        <taxon>Chaetomiaceae</taxon>
        <taxon>Staphylotrichum</taxon>
    </lineage>
</organism>
<keyword evidence="3 4" id="KW-0067">ATP-binding</keyword>
<dbReference type="SUPFAM" id="SSF56112">
    <property type="entry name" value="Protein kinase-like (PK-like)"/>
    <property type="match status" value="1"/>
</dbReference>
<reference evidence="7" key="2">
    <citation type="submission" date="2023-05" db="EMBL/GenBank/DDBJ databases">
        <authorList>
            <consortium name="Lawrence Berkeley National Laboratory"/>
            <person name="Steindorff A."/>
            <person name="Hensen N."/>
            <person name="Bonometti L."/>
            <person name="Westerberg I."/>
            <person name="Brannstrom I.O."/>
            <person name="Guillou S."/>
            <person name="Cros-Aarteil S."/>
            <person name="Calhoun S."/>
            <person name="Haridas S."/>
            <person name="Kuo A."/>
            <person name="Mondo S."/>
            <person name="Pangilinan J."/>
            <person name="Riley R."/>
            <person name="Labutti K."/>
            <person name="Andreopoulos B."/>
            <person name="Lipzen A."/>
            <person name="Chen C."/>
            <person name="Yanf M."/>
            <person name="Daum C."/>
            <person name="Ng V."/>
            <person name="Clum A."/>
            <person name="Ohm R."/>
            <person name="Martin F."/>
            <person name="Silar P."/>
            <person name="Natvig D."/>
            <person name="Lalanne C."/>
            <person name="Gautier V."/>
            <person name="Ament-Velasquez S.L."/>
            <person name="Kruys A."/>
            <person name="Hutchinson M.I."/>
            <person name="Powell A.J."/>
            <person name="Barry K."/>
            <person name="Miller A.N."/>
            <person name="Grigoriev I.V."/>
            <person name="Debuchy R."/>
            <person name="Gladieux P."/>
            <person name="Thoren M.H."/>
            <person name="Johannesson H."/>
        </authorList>
    </citation>
    <scope>NUCLEOTIDE SEQUENCE</scope>
    <source>
        <strain evidence="7">CBS 103.79</strain>
    </source>
</reference>
<dbReference type="InterPro" id="IPR011009">
    <property type="entry name" value="Kinase-like_dom_sf"/>
</dbReference>
<dbReference type="GO" id="GO:0004672">
    <property type="term" value="F:protein kinase activity"/>
    <property type="evidence" value="ECO:0007669"/>
    <property type="project" value="InterPro"/>
</dbReference>
<accession>A0AAN6RV35</accession>
<reference evidence="7" key="1">
    <citation type="journal article" date="2023" name="Mol. Phylogenet. Evol.">
        <title>Genome-scale phylogeny and comparative genomics of the fungal order Sordariales.</title>
        <authorList>
            <person name="Hensen N."/>
            <person name="Bonometti L."/>
            <person name="Westerberg I."/>
            <person name="Brannstrom I.O."/>
            <person name="Guillou S."/>
            <person name="Cros-Aarteil S."/>
            <person name="Calhoun S."/>
            <person name="Haridas S."/>
            <person name="Kuo A."/>
            <person name="Mondo S."/>
            <person name="Pangilinan J."/>
            <person name="Riley R."/>
            <person name="LaButti K."/>
            <person name="Andreopoulos B."/>
            <person name="Lipzen A."/>
            <person name="Chen C."/>
            <person name="Yan M."/>
            <person name="Daum C."/>
            <person name="Ng V."/>
            <person name="Clum A."/>
            <person name="Steindorff A."/>
            <person name="Ohm R.A."/>
            <person name="Martin F."/>
            <person name="Silar P."/>
            <person name="Natvig D.O."/>
            <person name="Lalanne C."/>
            <person name="Gautier V."/>
            <person name="Ament-Velasquez S.L."/>
            <person name="Kruys A."/>
            <person name="Hutchinson M.I."/>
            <person name="Powell A.J."/>
            <person name="Barry K."/>
            <person name="Miller A.N."/>
            <person name="Grigoriev I.V."/>
            <person name="Debuchy R."/>
            <person name="Gladieux P."/>
            <person name="Hiltunen Thoren M."/>
            <person name="Johannesson H."/>
        </authorList>
    </citation>
    <scope>NUCLEOTIDE SEQUENCE</scope>
    <source>
        <strain evidence="7">CBS 103.79</strain>
    </source>
</reference>
<name>A0AAN6RV35_9PEZI</name>
<proteinExistence type="inferred from homology"/>
<evidence type="ECO:0000256" key="4">
    <source>
        <dbReference type="PROSITE-ProRule" id="PRU10141"/>
    </source>
</evidence>
<dbReference type="Gene3D" id="1.10.510.10">
    <property type="entry name" value="Transferase(Phosphotransferase) domain 1"/>
    <property type="match status" value="1"/>
</dbReference>
<dbReference type="InterPro" id="IPR000253">
    <property type="entry name" value="FHA_dom"/>
</dbReference>
<dbReference type="PROSITE" id="PS50011">
    <property type="entry name" value="PROTEIN_KINASE_DOM"/>
    <property type="match status" value="1"/>
</dbReference>
<dbReference type="EMBL" id="MU855427">
    <property type="protein sequence ID" value="KAK3903844.1"/>
    <property type="molecule type" value="Genomic_DNA"/>
</dbReference>
<evidence type="ECO:0000256" key="3">
    <source>
        <dbReference type="ARBA" id="ARBA00022840"/>
    </source>
</evidence>
<keyword evidence="7" id="KW-0418">Kinase</keyword>
<dbReference type="GO" id="GO:0005524">
    <property type="term" value="F:ATP binding"/>
    <property type="evidence" value="ECO:0007669"/>
    <property type="project" value="UniProtKB-UniRule"/>
</dbReference>
<dbReference type="PROSITE" id="PS00107">
    <property type="entry name" value="PROTEIN_KINASE_ATP"/>
    <property type="match status" value="1"/>
</dbReference>
<feature type="compositionally biased region" description="Acidic residues" evidence="5">
    <location>
        <begin position="51"/>
        <end position="68"/>
    </location>
</feature>
<dbReference type="PROSITE" id="PS00108">
    <property type="entry name" value="PROTEIN_KINASE_ST"/>
    <property type="match status" value="1"/>
</dbReference>
<evidence type="ECO:0000256" key="5">
    <source>
        <dbReference type="SAM" id="MobiDB-lite"/>
    </source>
</evidence>
<dbReference type="InterPro" id="IPR008271">
    <property type="entry name" value="Ser/Thr_kinase_AS"/>
</dbReference>
<evidence type="ECO:0000256" key="2">
    <source>
        <dbReference type="ARBA" id="ARBA00022741"/>
    </source>
</evidence>
<feature type="region of interest" description="Disordered" evidence="5">
    <location>
        <begin position="27"/>
        <end position="69"/>
    </location>
</feature>
<dbReference type="SMART" id="SM00220">
    <property type="entry name" value="S_TKc"/>
    <property type="match status" value="1"/>
</dbReference>
<feature type="compositionally biased region" description="Basic and acidic residues" evidence="5">
    <location>
        <begin position="33"/>
        <end position="50"/>
    </location>
</feature>
<feature type="binding site" evidence="4">
    <location>
        <position position="263"/>
    </location>
    <ligand>
        <name>ATP</name>
        <dbReference type="ChEBI" id="CHEBI:30616"/>
    </ligand>
</feature>
<keyword evidence="7" id="KW-0808">Transferase</keyword>
<dbReference type="InterPro" id="IPR008984">
    <property type="entry name" value="SMAD_FHA_dom_sf"/>
</dbReference>
<dbReference type="PANTHER" id="PTHR24347">
    <property type="entry name" value="SERINE/THREONINE-PROTEIN KINASE"/>
    <property type="match status" value="1"/>
</dbReference>
<keyword evidence="8" id="KW-1185">Reference proteome</keyword>
<dbReference type="InterPro" id="IPR017441">
    <property type="entry name" value="Protein_kinase_ATP_BS"/>
</dbReference>
<keyword evidence="2 4" id="KW-0547">Nucleotide-binding</keyword>
<evidence type="ECO:0000313" key="7">
    <source>
        <dbReference type="EMBL" id="KAK3903844.1"/>
    </source>
</evidence>
<feature type="domain" description="Protein kinase" evidence="6">
    <location>
        <begin position="230"/>
        <end position="482"/>
    </location>
</feature>
<gene>
    <name evidence="7" type="ORF">C8A05DRAFT_43010</name>
</gene>